<keyword evidence="11" id="KW-1185">Reference proteome</keyword>
<comment type="catalytic activity">
    <reaction evidence="6 8">
        <text>guanine + H2O + H(+) = xanthine + NH4(+)</text>
        <dbReference type="Rhea" id="RHEA:14665"/>
        <dbReference type="ChEBI" id="CHEBI:15377"/>
        <dbReference type="ChEBI" id="CHEBI:15378"/>
        <dbReference type="ChEBI" id="CHEBI:16235"/>
        <dbReference type="ChEBI" id="CHEBI:17712"/>
        <dbReference type="ChEBI" id="CHEBI:28938"/>
        <dbReference type="EC" id="3.5.4.3"/>
    </reaction>
</comment>
<dbReference type="Gene3D" id="2.30.40.10">
    <property type="entry name" value="Urease, subunit C, domain 1"/>
    <property type="match status" value="1"/>
</dbReference>
<dbReference type="InterPro" id="IPR011059">
    <property type="entry name" value="Metal-dep_hydrolase_composite"/>
</dbReference>
<protein>
    <recommendedName>
        <fullName evidence="8">Guanine deaminase</fullName>
        <shortName evidence="8">Guanase</shortName>
        <ecNumber evidence="8">3.5.4.3</ecNumber>
    </recommendedName>
    <alternativeName>
        <fullName evidence="8">Guanine aminohydrolase</fullName>
    </alternativeName>
</protein>
<dbReference type="InterPro" id="IPR032466">
    <property type="entry name" value="Metal_Hydrolase"/>
</dbReference>
<dbReference type="InterPro" id="IPR051607">
    <property type="entry name" value="Metallo-dep_hydrolases"/>
</dbReference>
<dbReference type="Gene3D" id="3.20.20.140">
    <property type="entry name" value="Metal-dependent hydrolases"/>
    <property type="match status" value="1"/>
</dbReference>
<dbReference type="EC" id="3.5.4.3" evidence="8"/>
<comment type="similarity">
    <text evidence="2 8">Belongs to the metallo-dependent hydrolases superfamily. ATZ/TRZ family.</text>
</comment>
<accession>A0AA38JHR2</accession>
<dbReference type="FunFam" id="3.20.20.140:FF:000022">
    <property type="entry name" value="Guanine deaminase"/>
    <property type="match status" value="1"/>
</dbReference>
<comment type="function">
    <text evidence="7 8">Catalyzes the hydrolytic deamination of guanine, producing xanthine and ammonia.</text>
</comment>
<dbReference type="GO" id="GO:0008892">
    <property type="term" value="F:guanine deaminase activity"/>
    <property type="evidence" value="ECO:0007669"/>
    <property type="project" value="UniProtKB-UniRule"/>
</dbReference>
<evidence type="ECO:0000259" key="9">
    <source>
        <dbReference type="Pfam" id="PF01979"/>
    </source>
</evidence>
<evidence type="ECO:0000256" key="1">
    <source>
        <dbReference type="ARBA" id="ARBA00004984"/>
    </source>
</evidence>
<reference evidence="10" key="1">
    <citation type="submission" date="2022-08" db="EMBL/GenBank/DDBJ databases">
        <authorList>
            <consortium name="DOE Joint Genome Institute"/>
            <person name="Min B."/>
            <person name="Sierra-Patev S."/>
            <person name="Naranjo-Ortiz M."/>
            <person name="Looney B."/>
            <person name="Konkel Z."/>
            <person name="Slot J.C."/>
            <person name="Sakamoto Y."/>
            <person name="Steenwyk J.L."/>
            <person name="Rokas A."/>
            <person name="Carro J."/>
            <person name="Camarero S."/>
            <person name="Ferreira P."/>
            <person name="Molpeceres G."/>
            <person name="Ruiz-duenas F.J."/>
            <person name="Serrano A."/>
            <person name="Henrissat B."/>
            <person name="Drula E."/>
            <person name="Hughes K.W."/>
            <person name="Mata J.L."/>
            <person name="Ishikawa N.K."/>
            <person name="Vargas-Isla R."/>
            <person name="Ushijima S."/>
            <person name="Smith C.A."/>
            <person name="Ahrendt S."/>
            <person name="Andreopoulos W."/>
            <person name="He G."/>
            <person name="LaButti K."/>
            <person name="Lipzen A."/>
            <person name="Ng V."/>
            <person name="Riley R."/>
            <person name="Sandor L."/>
            <person name="Barry K."/>
            <person name="Martinez A.T."/>
            <person name="Xiao Y."/>
            <person name="Gibbons J.G."/>
            <person name="Terashima K."/>
            <person name="Hibbett D.S."/>
            <person name="Grigoriev I.V."/>
        </authorList>
    </citation>
    <scope>NUCLEOTIDE SEQUENCE</scope>
    <source>
        <strain evidence="10">ET3784</strain>
    </source>
</reference>
<gene>
    <name evidence="10" type="ORF">DFJ43DRAFT_1057305</name>
</gene>
<evidence type="ECO:0000256" key="5">
    <source>
        <dbReference type="ARBA" id="ARBA00022833"/>
    </source>
</evidence>
<dbReference type="SUPFAM" id="SSF51556">
    <property type="entry name" value="Metallo-dependent hydrolases"/>
    <property type="match status" value="1"/>
</dbReference>
<name>A0AA38JHR2_9AGAR</name>
<dbReference type="PANTHER" id="PTHR11271:SF6">
    <property type="entry name" value="GUANINE DEAMINASE"/>
    <property type="match status" value="1"/>
</dbReference>
<evidence type="ECO:0000256" key="3">
    <source>
        <dbReference type="ARBA" id="ARBA00022723"/>
    </source>
</evidence>
<proteinExistence type="inferred from homology"/>
<dbReference type="GO" id="GO:0008270">
    <property type="term" value="F:zinc ion binding"/>
    <property type="evidence" value="ECO:0007669"/>
    <property type="project" value="UniProtKB-UniRule"/>
</dbReference>
<dbReference type="InterPro" id="IPR006680">
    <property type="entry name" value="Amidohydro-rel"/>
</dbReference>
<dbReference type="AlphaFoldDB" id="A0AA38JHR2"/>
<evidence type="ECO:0000256" key="2">
    <source>
        <dbReference type="ARBA" id="ARBA00006745"/>
    </source>
</evidence>
<dbReference type="PANTHER" id="PTHR11271">
    <property type="entry name" value="GUANINE DEAMINASE"/>
    <property type="match status" value="1"/>
</dbReference>
<organism evidence="10 11">
    <name type="scientific">Lentinula guzmanii</name>
    <dbReference type="NCBI Taxonomy" id="2804957"/>
    <lineage>
        <taxon>Eukaryota</taxon>
        <taxon>Fungi</taxon>
        <taxon>Dikarya</taxon>
        <taxon>Basidiomycota</taxon>
        <taxon>Agaricomycotina</taxon>
        <taxon>Agaricomycetes</taxon>
        <taxon>Agaricomycetidae</taxon>
        <taxon>Agaricales</taxon>
        <taxon>Marasmiineae</taxon>
        <taxon>Omphalotaceae</taxon>
        <taxon>Lentinula</taxon>
    </lineage>
</organism>
<sequence>MFTPTITVYYGSLINPTTLTSYETITGCLIAVNAHGNIDWIIHDVKDSSIQETLLQKGLFDADVTIVPLQEGQFIMPGFVDTHTHAPQVPNTGTGYQSELLDWLENFTFPMEANFQDVDFAKQVYPSIIKKFIASGTTTCCYYGTLHLESNKVLADIVHSLGQRALIGKCNMDRNCPSYYIEPSSSRSISDTQAFISYVRSLAPGPSDNPGNPLIYPVVTPRFAISCTNELLSSLKTLVHLDTRLHIQTHISENLKEVEYTKELYPDCEHYAGVYDSYGLLRNNTILAHAIWLQEKEIDLVKEREVGISHCPTSNFNLRSGIAPIGKYLDRGVKIGLGTDVSGGFSASMLVAMRNASIASTVVALQNNPTNAPIKEGKFTNRQLPLATLLYLATKGGAEVCVLDQQIGSLEPGKSFDALIVDVSNISSTSKWPGDSDVDPALRKISTTTSSVRSSSRAILEGLLEKFVFCGDDRNVFAVFVQGKLIGGTSYA</sequence>
<comment type="caution">
    <text evidence="10">The sequence shown here is derived from an EMBL/GenBank/DDBJ whole genome shotgun (WGS) entry which is preliminary data.</text>
</comment>
<dbReference type="EMBL" id="JANVFO010000009">
    <property type="protein sequence ID" value="KAJ3735399.1"/>
    <property type="molecule type" value="Genomic_DNA"/>
</dbReference>
<dbReference type="Proteomes" id="UP001176059">
    <property type="component" value="Unassembled WGS sequence"/>
</dbReference>
<evidence type="ECO:0000313" key="10">
    <source>
        <dbReference type="EMBL" id="KAJ3735399.1"/>
    </source>
</evidence>
<dbReference type="Pfam" id="PF01979">
    <property type="entry name" value="Amidohydro_1"/>
    <property type="match status" value="1"/>
</dbReference>
<keyword evidence="3 8" id="KW-0479">Metal-binding</keyword>
<evidence type="ECO:0000313" key="11">
    <source>
        <dbReference type="Proteomes" id="UP001176059"/>
    </source>
</evidence>
<dbReference type="GO" id="GO:0006147">
    <property type="term" value="P:guanine catabolic process"/>
    <property type="evidence" value="ECO:0007669"/>
    <property type="project" value="UniProtKB-UniRule"/>
</dbReference>
<evidence type="ECO:0000256" key="4">
    <source>
        <dbReference type="ARBA" id="ARBA00022801"/>
    </source>
</evidence>
<keyword evidence="4 8" id="KW-0378">Hydrolase</keyword>
<evidence type="ECO:0000256" key="7">
    <source>
        <dbReference type="ARBA" id="ARBA00056079"/>
    </source>
</evidence>
<dbReference type="NCBIfam" id="TIGR02967">
    <property type="entry name" value="guan_deamin"/>
    <property type="match status" value="1"/>
</dbReference>
<reference evidence="10" key="2">
    <citation type="journal article" date="2023" name="Proc. Natl. Acad. Sci. U.S.A.">
        <title>A global phylogenomic analysis of the shiitake genus Lentinula.</title>
        <authorList>
            <person name="Sierra-Patev S."/>
            <person name="Min B."/>
            <person name="Naranjo-Ortiz M."/>
            <person name="Looney B."/>
            <person name="Konkel Z."/>
            <person name="Slot J.C."/>
            <person name="Sakamoto Y."/>
            <person name="Steenwyk J.L."/>
            <person name="Rokas A."/>
            <person name="Carro J."/>
            <person name="Camarero S."/>
            <person name="Ferreira P."/>
            <person name="Molpeceres G."/>
            <person name="Ruiz-Duenas F.J."/>
            <person name="Serrano A."/>
            <person name="Henrissat B."/>
            <person name="Drula E."/>
            <person name="Hughes K.W."/>
            <person name="Mata J.L."/>
            <person name="Ishikawa N.K."/>
            <person name="Vargas-Isla R."/>
            <person name="Ushijima S."/>
            <person name="Smith C.A."/>
            <person name="Donoghue J."/>
            <person name="Ahrendt S."/>
            <person name="Andreopoulos W."/>
            <person name="He G."/>
            <person name="LaButti K."/>
            <person name="Lipzen A."/>
            <person name="Ng V."/>
            <person name="Riley R."/>
            <person name="Sandor L."/>
            <person name="Barry K."/>
            <person name="Martinez A.T."/>
            <person name="Xiao Y."/>
            <person name="Gibbons J.G."/>
            <person name="Terashima K."/>
            <person name="Grigoriev I.V."/>
            <person name="Hibbett D."/>
        </authorList>
    </citation>
    <scope>NUCLEOTIDE SEQUENCE</scope>
    <source>
        <strain evidence="10">ET3784</strain>
    </source>
</reference>
<evidence type="ECO:0000256" key="6">
    <source>
        <dbReference type="ARBA" id="ARBA00051148"/>
    </source>
</evidence>
<comment type="cofactor">
    <cofactor evidence="8">
        <name>Zn(2+)</name>
        <dbReference type="ChEBI" id="CHEBI:29105"/>
    </cofactor>
    <text evidence="8">Binds 1 zinc ion per subunit.</text>
</comment>
<keyword evidence="5 8" id="KW-0862">Zinc</keyword>
<evidence type="ECO:0000256" key="8">
    <source>
        <dbReference type="RuleBase" id="RU366009"/>
    </source>
</evidence>
<dbReference type="GO" id="GO:0005829">
    <property type="term" value="C:cytosol"/>
    <property type="evidence" value="ECO:0007669"/>
    <property type="project" value="TreeGrafter"/>
</dbReference>
<dbReference type="InterPro" id="IPR014311">
    <property type="entry name" value="Guanine_deaminase"/>
</dbReference>
<feature type="domain" description="Amidohydrolase-related" evidence="9">
    <location>
        <begin position="74"/>
        <end position="485"/>
    </location>
</feature>
<comment type="pathway">
    <text evidence="1 8">Purine metabolism; guanine degradation; xanthine from guanine: step 1/1.</text>
</comment>